<dbReference type="AlphaFoldDB" id="A0A150IXD2"/>
<evidence type="ECO:0000313" key="2">
    <source>
        <dbReference type="Proteomes" id="UP000075578"/>
    </source>
</evidence>
<proteinExistence type="predicted"/>
<gene>
    <name evidence="1" type="ORF">AMQ74_01386</name>
</gene>
<evidence type="ECO:0008006" key="3">
    <source>
        <dbReference type="Google" id="ProtNLM"/>
    </source>
</evidence>
<dbReference type="InterPro" id="IPR038695">
    <property type="entry name" value="Saro_0823-like_sf"/>
</dbReference>
<dbReference type="Proteomes" id="UP000075578">
    <property type="component" value="Unassembled WGS sequence"/>
</dbReference>
<dbReference type="Pfam" id="PF02643">
    <property type="entry name" value="DUF192"/>
    <property type="match status" value="1"/>
</dbReference>
<protein>
    <recommendedName>
        <fullName evidence="3">ACR</fullName>
    </recommendedName>
</protein>
<sequence>MSIHELPNMFDKLVYQKNFYELSRGLMFRKDISMKNEAYIFVLNKERKAAITMMFVFFNIDVVWVNSIKEVIDLKPNVRSFSFFNGHVGKAKYFVEMPKGSIEKYKIKIGDKVLFPSN</sequence>
<evidence type="ECO:0000313" key="1">
    <source>
        <dbReference type="EMBL" id="KYC49647.1"/>
    </source>
</evidence>
<accession>A0A150IXD2</accession>
<organism evidence="1 2">
    <name type="scientific">Candidatus Methanofastidiosum methylothiophilum</name>
    <dbReference type="NCBI Taxonomy" id="1705564"/>
    <lineage>
        <taxon>Archaea</taxon>
        <taxon>Methanobacteriati</taxon>
        <taxon>Methanobacteriota</taxon>
        <taxon>Stenosarchaea group</taxon>
        <taxon>Candidatus Methanofastidiosia</taxon>
        <taxon>Candidatus Methanofastidiosales</taxon>
        <taxon>Candidatus Methanofastidiosaceae</taxon>
        <taxon>Candidatus Methanofastidiosum</taxon>
    </lineage>
</organism>
<dbReference type="InterPro" id="IPR003795">
    <property type="entry name" value="DUF192"/>
</dbReference>
<dbReference type="Gene3D" id="2.60.120.1140">
    <property type="entry name" value="Protein of unknown function DUF192"/>
    <property type="match status" value="1"/>
</dbReference>
<dbReference type="EMBL" id="LNGD01000098">
    <property type="protein sequence ID" value="KYC49647.1"/>
    <property type="molecule type" value="Genomic_DNA"/>
</dbReference>
<name>A0A150IXD2_9EURY</name>
<reference evidence="1 2" key="1">
    <citation type="journal article" date="2016" name="ISME J.">
        <title>Chasing the elusive Euryarchaeota class WSA2: genomes reveal a uniquely fastidious methyl-reducing methanogen.</title>
        <authorList>
            <person name="Nobu M.K."/>
            <person name="Narihiro T."/>
            <person name="Kuroda K."/>
            <person name="Mei R."/>
            <person name="Liu W.T."/>
        </authorList>
    </citation>
    <scope>NUCLEOTIDE SEQUENCE [LARGE SCALE GENOMIC DNA]</scope>
    <source>
        <strain evidence="1">U1lsi0528_Bin089</strain>
    </source>
</reference>
<comment type="caution">
    <text evidence="1">The sequence shown here is derived from an EMBL/GenBank/DDBJ whole genome shotgun (WGS) entry which is preliminary data.</text>
</comment>